<dbReference type="PANTHER" id="PTHR33608:SF6">
    <property type="entry name" value="BLL2464 PROTEIN"/>
    <property type="match status" value="1"/>
</dbReference>
<dbReference type="STRING" id="545694.TREPR_3263"/>
<dbReference type="InterPro" id="IPR002881">
    <property type="entry name" value="DUF58"/>
</dbReference>
<dbReference type="OrthoDB" id="9776116at2"/>
<keyword evidence="3" id="KW-1185">Reference proteome</keyword>
<dbReference type="EMBL" id="CP001843">
    <property type="protein sequence ID" value="AEF84305.1"/>
    <property type="molecule type" value="Genomic_DNA"/>
</dbReference>
<dbReference type="Gene3D" id="3.40.50.410">
    <property type="entry name" value="von Willebrand factor, type A domain"/>
    <property type="match status" value="1"/>
</dbReference>
<gene>
    <name evidence="2" type="ordered locus">TREPR_3263</name>
</gene>
<reference evidence="2 3" key="2">
    <citation type="journal article" date="2011" name="ISME J.">
        <title>RNA-seq reveals cooperative metabolic interactions between two termite-gut spirochete species in co-culture.</title>
        <authorList>
            <person name="Rosenthal A.Z."/>
            <person name="Matson E.G."/>
            <person name="Eldar A."/>
            <person name="Leadbetter J.R."/>
        </authorList>
    </citation>
    <scope>NUCLEOTIDE SEQUENCE [LARGE SCALE GENOMIC DNA]</scope>
    <source>
        <strain evidence="3">ATCC BAA-887 / DSM 12427 / ZAS-2</strain>
    </source>
</reference>
<dbReference type="RefSeq" id="WP_015707011.1">
    <property type="nucleotide sequence ID" value="NC_015578.1"/>
</dbReference>
<evidence type="ECO:0000313" key="3">
    <source>
        <dbReference type="Proteomes" id="UP000009223"/>
    </source>
</evidence>
<dbReference type="Proteomes" id="UP000009223">
    <property type="component" value="Chromosome"/>
</dbReference>
<reference evidence="3" key="1">
    <citation type="submission" date="2009-12" db="EMBL/GenBank/DDBJ databases">
        <title>Complete sequence of Treponema primitia strain ZAS-2.</title>
        <authorList>
            <person name="Tetu S.G."/>
            <person name="Matson E."/>
            <person name="Ren Q."/>
            <person name="Seshadri R."/>
            <person name="Elbourne L."/>
            <person name="Hassan K.A."/>
            <person name="Durkin A."/>
            <person name="Radune D."/>
            <person name="Mohamoud Y."/>
            <person name="Shay R."/>
            <person name="Jin S."/>
            <person name="Zhang X."/>
            <person name="Lucey K."/>
            <person name="Ballor N.R."/>
            <person name="Ottesen E."/>
            <person name="Rosenthal R."/>
            <person name="Allen A."/>
            <person name="Leadbetter J.R."/>
            <person name="Paulsen I.T."/>
        </authorList>
    </citation>
    <scope>NUCLEOTIDE SEQUENCE [LARGE SCALE GENOMIC DNA]</scope>
    <source>
        <strain evidence="3">ATCC BAA-887 / DSM 12427 / ZAS-2</strain>
    </source>
</reference>
<dbReference type="HOGENOM" id="CLU_054927_2_0_12"/>
<dbReference type="AlphaFoldDB" id="F5YKV8"/>
<dbReference type="eggNOG" id="COG1721">
    <property type="taxonomic scope" value="Bacteria"/>
</dbReference>
<dbReference type="InterPro" id="IPR036465">
    <property type="entry name" value="vWFA_dom_sf"/>
</dbReference>
<organism evidence="2 3">
    <name type="scientific">Treponema primitia (strain ATCC BAA-887 / DSM 12427 / ZAS-2)</name>
    <dbReference type="NCBI Taxonomy" id="545694"/>
    <lineage>
        <taxon>Bacteria</taxon>
        <taxon>Pseudomonadati</taxon>
        <taxon>Spirochaetota</taxon>
        <taxon>Spirochaetia</taxon>
        <taxon>Spirochaetales</taxon>
        <taxon>Treponemataceae</taxon>
        <taxon>Treponema</taxon>
    </lineage>
</organism>
<name>F5YKV8_TREPZ</name>
<feature type="domain" description="DUF58" evidence="1">
    <location>
        <begin position="42"/>
        <end position="260"/>
    </location>
</feature>
<dbReference type="SUPFAM" id="SSF53300">
    <property type="entry name" value="vWA-like"/>
    <property type="match status" value="1"/>
</dbReference>
<evidence type="ECO:0000313" key="2">
    <source>
        <dbReference type="EMBL" id="AEF84305.1"/>
    </source>
</evidence>
<proteinExistence type="predicted"/>
<accession>F5YKV8</accession>
<dbReference type="Pfam" id="PF01882">
    <property type="entry name" value="DUF58"/>
    <property type="match status" value="1"/>
</dbReference>
<protein>
    <recommendedName>
        <fullName evidence="1">DUF58 domain-containing protein</fullName>
    </recommendedName>
</protein>
<evidence type="ECO:0000259" key="1">
    <source>
        <dbReference type="Pfam" id="PF01882"/>
    </source>
</evidence>
<sequence length="302" mass="33454">MDRYELLRRITTFPLVARGLSEDLLSGDFRSVFKGQGIEFDEVRRYEPGDDVRSIDWNVSARFGATYVKMYREERELTVCLVLDESASMFAAGDGNNTAGMHEELRYKMRRCDQAVLAAALVAFSAERAGQRIGALCFDEEITRVFNPRKGRSHIMSIISGLLSAKDGGRGSNLGMALEGTGRMLKRRSLVVILSDFLCVNWEQELGALCAKHDVIAIGITDPLDNGIPNLGLLSMADPETGALLHAPTGFSSFRSAWTEWHGDRAKLRKALCRRCGASYLELSTTDDAPTVLTRFFGGRRS</sequence>
<dbReference type="PANTHER" id="PTHR33608">
    <property type="entry name" value="BLL2464 PROTEIN"/>
    <property type="match status" value="1"/>
</dbReference>
<dbReference type="KEGG" id="tpi:TREPR_3263"/>